<dbReference type="Gene3D" id="1.10.510.10">
    <property type="entry name" value="Transferase(Phosphotransferase) domain 1"/>
    <property type="match status" value="1"/>
</dbReference>
<feature type="domain" description="Protein kinase" evidence="1">
    <location>
        <begin position="8"/>
        <end position="254"/>
    </location>
</feature>
<dbReference type="AlphaFoldDB" id="A0A851HQC2"/>
<keyword evidence="3" id="KW-1185">Reference proteome</keyword>
<dbReference type="SUPFAM" id="SSF56112">
    <property type="entry name" value="Protein kinase-like (PK-like)"/>
    <property type="match status" value="1"/>
</dbReference>
<accession>A0A851HQC2</accession>
<dbReference type="InterPro" id="IPR011009">
    <property type="entry name" value="Kinase-like_dom_sf"/>
</dbReference>
<dbReference type="PROSITE" id="PS50011">
    <property type="entry name" value="PROTEIN_KINASE_DOM"/>
    <property type="match status" value="1"/>
</dbReference>
<dbReference type="InterPro" id="IPR000719">
    <property type="entry name" value="Prot_kinase_dom"/>
</dbReference>
<organism evidence="2 3">
    <name type="scientific">Marinobacter adhaerens</name>
    <dbReference type="NCBI Taxonomy" id="1033846"/>
    <lineage>
        <taxon>Bacteria</taxon>
        <taxon>Pseudomonadati</taxon>
        <taxon>Pseudomonadota</taxon>
        <taxon>Gammaproteobacteria</taxon>
        <taxon>Pseudomonadales</taxon>
        <taxon>Marinobacteraceae</taxon>
        <taxon>Marinobacter</taxon>
    </lineage>
</organism>
<gene>
    <name evidence="2" type="ORF">HLV39_05315</name>
</gene>
<dbReference type="SMART" id="SM00220">
    <property type="entry name" value="S_TKc"/>
    <property type="match status" value="1"/>
</dbReference>
<name>A0A851HQC2_9GAMM</name>
<keyword evidence="2" id="KW-0418">Kinase</keyword>
<dbReference type="Pfam" id="PF00069">
    <property type="entry name" value="Pkinase"/>
    <property type="match status" value="1"/>
</dbReference>
<proteinExistence type="predicted"/>
<dbReference type="Proteomes" id="UP000536442">
    <property type="component" value="Unassembled WGS sequence"/>
</dbReference>
<keyword evidence="2" id="KW-0808">Transferase</keyword>
<dbReference type="GO" id="GO:0004674">
    <property type="term" value="F:protein serine/threonine kinase activity"/>
    <property type="evidence" value="ECO:0007669"/>
    <property type="project" value="UniProtKB-KW"/>
</dbReference>
<keyword evidence="2" id="KW-0723">Serine/threonine-protein kinase</keyword>
<evidence type="ECO:0000313" key="3">
    <source>
        <dbReference type="Proteomes" id="UP000536442"/>
    </source>
</evidence>
<dbReference type="CDD" id="cd14014">
    <property type="entry name" value="STKc_PknB_like"/>
    <property type="match status" value="1"/>
</dbReference>
<evidence type="ECO:0000313" key="2">
    <source>
        <dbReference type="EMBL" id="NWN90910.1"/>
    </source>
</evidence>
<reference evidence="2 3" key="1">
    <citation type="submission" date="2020-03" db="EMBL/GenBank/DDBJ databases">
        <title>Metagenomic, metatranscriptomic, and metabolomic analyses revealed the key microbes and metabolic features during the fermentation of ganjang, Korean traditional soy sauce.</title>
        <authorList>
            <person name="Chun B.H."/>
            <person name="Jeon C.O."/>
        </authorList>
    </citation>
    <scope>NUCLEOTIDE SEQUENCE [LARGE SCALE GENOMIC DNA]</scope>
    <source>
        <strain evidence="2 3">KG14</strain>
    </source>
</reference>
<dbReference type="EMBL" id="JABEVQ010000003">
    <property type="protein sequence ID" value="NWN90910.1"/>
    <property type="molecule type" value="Genomic_DNA"/>
</dbReference>
<comment type="caution">
    <text evidence="2">The sequence shown here is derived from an EMBL/GenBank/DDBJ whole genome shotgun (WGS) entry which is preliminary data.</text>
</comment>
<dbReference type="PANTHER" id="PTHR44329">
    <property type="entry name" value="SERINE/THREONINE-PROTEIN KINASE TNNI3K-RELATED"/>
    <property type="match status" value="1"/>
</dbReference>
<evidence type="ECO:0000259" key="1">
    <source>
        <dbReference type="PROSITE" id="PS50011"/>
    </source>
</evidence>
<protein>
    <submittedName>
        <fullName evidence="2">Serine/threonine protein kinase</fullName>
    </submittedName>
</protein>
<dbReference type="GO" id="GO:0005524">
    <property type="term" value="F:ATP binding"/>
    <property type="evidence" value="ECO:0007669"/>
    <property type="project" value="InterPro"/>
</dbReference>
<sequence>MTNPAPRYEVIKIGLDGGMSSASILYDRHLDRRVLHKNLAPGIEKARLLDEISALMKLRSKHVVQIFDILKSNDEISGIIEEFIDGPDVDEAKHLVHDTNSLLKTLWQIASGISDIHNSGVIHRDIKPNNMKVDPEGIIKIFDFGLSRSTEENKTVGYKGTFFFSAPELFNEGEHYFSKSIDTYAFGVTALTLAGTTLANYFTAPGIPLSPAAIENLPKDLPFELQGLIEKCLSEDPEQRPEMSEIRSTIEKYLLYNMHRALLVFKGQTKYLDSSNPRVTLNITGTGKISIDYDGINFLVSHASGEVKINNGPVYVGDKIYGSKVISIGNSDRHYTQRAHVTFDVSHPEVVL</sequence>
<dbReference type="InterPro" id="IPR051681">
    <property type="entry name" value="Ser/Thr_Kinases-Pseudokinases"/>
</dbReference>